<name>G8LVN2_ACECE</name>
<sequence length="114" mass="12895" precursor="true">MAFATFIFIILSGIFFKYTEIDFKNNAVDTQAVITGYTEYGIAILSYTVGEKEYKVSSRKQIPDSQIGDKIQIKYHKRNPTFIEVGENPLYKDSVSLIIIGILGLFSLALFLIK</sequence>
<reference evidence="3" key="1">
    <citation type="submission" date="2011-12" db="EMBL/GenBank/DDBJ databases">
        <title>Complete sequence of Clostridium clariflavum DSM 19732.</title>
        <authorList>
            <consortium name="US DOE Joint Genome Institute"/>
            <person name="Lucas S."/>
            <person name="Han J."/>
            <person name="Lapidus A."/>
            <person name="Cheng J.-F."/>
            <person name="Goodwin L."/>
            <person name="Pitluck S."/>
            <person name="Peters L."/>
            <person name="Teshima H."/>
            <person name="Detter J.C."/>
            <person name="Han C."/>
            <person name="Tapia R."/>
            <person name="Land M."/>
            <person name="Hauser L."/>
            <person name="Kyrpides N."/>
            <person name="Ivanova N."/>
            <person name="Pagani I."/>
            <person name="Kitzmiller T."/>
            <person name="Lynd L."/>
            <person name="Izquierdo J."/>
            <person name="Woyke T."/>
        </authorList>
    </citation>
    <scope>NUCLEOTIDE SEQUENCE [LARGE SCALE GENOMIC DNA]</scope>
    <source>
        <strain evidence="3">DSM 19732 / NBRC 101661 / EBR45</strain>
    </source>
</reference>
<keyword evidence="1" id="KW-1133">Transmembrane helix</keyword>
<evidence type="ECO:0000313" key="2">
    <source>
        <dbReference type="EMBL" id="AEV69668.1"/>
    </source>
</evidence>
<accession>G8LVN2</accession>
<dbReference type="HOGENOM" id="CLU_2116706_0_0_9"/>
<proteinExistence type="predicted"/>
<evidence type="ECO:0008006" key="4">
    <source>
        <dbReference type="Google" id="ProtNLM"/>
    </source>
</evidence>
<organism evidence="2 3">
    <name type="scientific">Acetivibrio clariflavus (strain DSM 19732 / NBRC 101661 / EBR45)</name>
    <name type="common">Clostridium clariflavum</name>
    <dbReference type="NCBI Taxonomy" id="720554"/>
    <lineage>
        <taxon>Bacteria</taxon>
        <taxon>Bacillati</taxon>
        <taxon>Bacillota</taxon>
        <taxon>Clostridia</taxon>
        <taxon>Eubacteriales</taxon>
        <taxon>Oscillospiraceae</taxon>
        <taxon>Acetivibrio</taxon>
    </lineage>
</organism>
<gene>
    <name evidence="2" type="ordered locus">Clocl_3141</name>
</gene>
<dbReference type="Proteomes" id="UP000005435">
    <property type="component" value="Chromosome"/>
</dbReference>
<evidence type="ECO:0000256" key="1">
    <source>
        <dbReference type="SAM" id="Phobius"/>
    </source>
</evidence>
<dbReference type="RefSeq" id="WP_014256211.1">
    <property type="nucleotide sequence ID" value="NC_016627.1"/>
</dbReference>
<keyword evidence="1" id="KW-0472">Membrane</keyword>
<feature type="transmembrane region" description="Helical" evidence="1">
    <location>
        <begin position="95"/>
        <end position="113"/>
    </location>
</feature>
<dbReference type="AlphaFoldDB" id="G8LVN2"/>
<keyword evidence="1" id="KW-0812">Transmembrane</keyword>
<evidence type="ECO:0000313" key="3">
    <source>
        <dbReference type="Proteomes" id="UP000005435"/>
    </source>
</evidence>
<dbReference type="EMBL" id="CP003065">
    <property type="protein sequence ID" value="AEV69668.1"/>
    <property type="molecule type" value="Genomic_DNA"/>
</dbReference>
<dbReference type="STRING" id="720554.Clocl_3141"/>
<dbReference type="KEGG" id="ccl:Clocl_3141"/>
<protein>
    <recommendedName>
        <fullName evidence="4">DUF3592 domain-containing protein</fullName>
    </recommendedName>
</protein>
<keyword evidence="3" id="KW-1185">Reference proteome</keyword>
<reference evidence="2 3" key="2">
    <citation type="journal article" date="2012" name="Stand. Genomic Sci.">
        <title>Complete Genome Sequence of Clostridium clariflavum DSM 19732.</title>
        <authorList>
            <person name="Izquierdo J.A."/>
            <person name="Goodwin L."/>
            <person name="Davenport K.W."/>
            <person name="Teshima H."/>
            <person name="Bruce D."/>
            <person name="Detter C."/>
            <person name="Tapia R."/>
            <person name="Han S."/>
            <person name="Land M."/>
            <person name="Hauser L."/>
            <person name="Jeffries C.D."/>
            <person name="Han J."/>
            <person name="Pitluck S."/>
            <person name="Nolan M."/>
            <person name="Chen A."/>
            <person name="Huntemann M."/>
            <person name="Mavromatis K."/>
            <person name="Mikhailova N."/>
            <person name="Liolios K."/>
            <person name="Woyke T."/>
            <person name="Lynd L.R."/>
        </authorList>
    </citation>
    <scope>NUCLEOTIDE SEQUENCE [LARGE SCALE GENOMIC DNA]</scope>
    <source>
        <strain evidence="3">DSM 19732 / NBRC 101661 / EBR45</strain>
    </source>
</reference>